<dbReference type="AlphaFoldDB" id="A0A6I6UVX5"/>
<comment type="subcellular location">
    <subcellularLocation>
        <location evidence="1">Membrane</location>
    </subcellularLocation>
</comment>
<dbReference type="GO" id="GO:0009103">
    <property type="term" value="P:lipopolysaccharide biosynthetic process"/>
    <property type="evidence" value="ECO:0007669"/>
    <property type="project" value="TreeGrafter"/>
</dbReference>
<dbReference type="EMBL" id="CP047394">
    <property type="protein sequence ID" value="QHE63332.1"/>
    <property type="molecule type" value="Genomic_DNA"/>
</dbReference>
<accession>A0A6I6UVX5</accession>
<keyword evidence="3" id="KW-0472">Membrane</keyword>
<dbReference type="Pfam" id="PF01757">
    <property type="entry name" value="Acyl_transf_3"/>
    <property type="match status" value="1"/>
</dbReference>
<dbReference type="PANTHER" id="PTHR23028">
    <property type="entry name" value="ACETYLTRANSFERASE"/>
    <property type="match status" value="1"/>
</dbReference>
<dbReference type="PANTHER" id="PTHR23028:SF53">
    <property type="entry name" value="ACYL_TRANSF_3 DOMAIN-CONTAINING PROTEIN"/>
    <property type="match status" value="1"/>
</dbReference>
<name>A0A6I6UVX5_9BACI</name>
<feature type="domain" description="Acyltransferase 3" evidence="4">
    <location>
        <begin position="6"/>
        <end position="345"/>
    </location>
</feature>
<evidence type="ECO:0000313" key="5">
    <source>
        <dbReference type="EMBL" id="QHE63332.1"/>
    </source>
</evidence>
<protein>
    <submittedName>
        <fullName evidence="5">Acyltransferase family protein</fullName>
    </submittedName>
</protein>
<feature type="transmembrane region" description="Helical" evidence="3">
    <location>
        <begin position="173"/>
        <end position="194"/>
    </location>
</feature>
<gene>
    <name evidence="5" type="ORF">FHE72_21840</name>
</gene>
<keyword evidence="3" id="KW-1133">Transmembrane helix</keyword>
<feature type="transmembrane region" description="Helical" evidence="3">
    <location>
        <begin position="84"/>
        <end position="102"/>
    </location>
</feature>
<evidence type="ECO:0000256" key="2">
    <source>
        <dbReference type="ARBA" id="ARBA00007400"/>
    </source>
</evidence>
<organism evidence="5 6">
    <name type="scientific">Rossellomorea vietnamensis</name>
    <dbReference type="NCBI Taxonomy" id="218284"/>
    <lineage>
        <taxon>Bacteria</taxon>
        <taxon>Bacillati</taxon>
        <taxon>Bacillota</taxon>
        <taxon>Bacilli</taxon>
        <taxon>Bacillales</taxon>
        <taxon>Bacillaceae</taxon>
        <taxon>Rossellomorea</taxon>
    </lineage>
</organism>
<dbReference type="InterPro" id="IPR002656">
    <property type="entry name" value="Acyl_transf_3_dom"/>
</dbReference>
<reference evidence="5 6" key="1">
    <citation type="submission" date="2019-06" db="EMBL/GenBank/DDBJ databases">
        <title>An operon consisting of a P-type ATPase gene and a transcriptional regular gene given the different cadmium resistance in Bacillus vietamensis 151-6 and Bacillus marisflavi 151-25.</title>
        <authorList>
            <person name="Yu X."/>
        </authorList>
    </citation>
    <scope>NUCLEOTIDE SEQUENCE [LARGE SCALE GENOMIC DNA]</scope>
    <source>
        <strain evidence="5 6">151-6</strain>
    </source>
</reference>
<feature type="transmembrane region" description="Helical" evidence="3">
    <location>
        <begin position="42"/>
        <end position="63"/>
    </location>
</feature>
<feature type="transmembrane region" description="Helical" evidence="3">
    <location>
        <begin position="269"/>
        <end position="293"/>
    </location>
</feature>
<evidence type="ECO:0000256" key="3">
    <source>
        <dbReference type="SAM" id="Phobius"/>
    </source>
</evidence>
<dbReference type="GO" id="GO:0016747">
    <property type="term" value="F:acyltransferase activity, transferring groups other than amino-acyl groups"/>
    <property type="evidence" value="ECO:0007669"/>
    <property type="project" value="InterPro"/>
</dbReference>
<feature type="transmembrane region" description="Helical" evidence="3">
    <location>
        <begin position="305"/>
        <end position="323"/>
    </location>
</feature>
<feature type="transmembrane region" description="Helical" evidence="3">
    <location>
        <begin position="329"/>
        <end position="350"/>
    </location>
</feature>
<feature type="transmembrane region" description="Helical" evidence="3">
    <location>
        <begin position="206"/>
        <end position="226"/>
    </location>
</feature>
<keyword evidence="5" id="KW-0808">Transferase</keyword>
<dbReference type="InterPro" id="IPR050879">
    <property type="entry name" value="Acyltransferase_3"/>
</dbReference>
<evidence type="ECO:0000313" key="6">
    <source>
        <dbReference type="Proteomes" id="UP000465062"/>
    </source>
</evidence>
<dbReference type="KEGG" id="bvq:FHE72_21840"/>
<feature type="transmembrane region" description="Helical" evidence="3">
    <location>
        <begin position="238"/>
        <end position="257"/>
    </location>
</feature>
<feature type="transmembrane region" description="Helical" evidence="3">
    <location>
        <begin position="12"/>
        <end position="30"/>
    </location>
</feature>
<feature type="transmembrane region" description="Helical" evidence="3">
    <location>
        <begin position="144"/>
        <end position="166"/>
    </location>
</feature>
<proteinExistence type="inferred from homology"/>
<dbReference type="RefSeq" id="WP_159363010.1">
    <property type="nucleotide sequence ID" value="NZ_CP047394.1"/>
</dbReference>
<evidence type="ECO:0000256" key="1">
    <source>
        <dbReference type="ARBA" id="ARBA00004370"/>
    </source>
</evidence>
<evidence type="ECO:0000259" key="4">
    <source>
        <dbReference type="Pfam" id="PF01757"/>
    </source>
</evidence>
<keyword evidence="3" id="KW-0812">Transmembrane</keyword>
<dbReference type="Proteomes" id="UP000465062">
    <property type="component" value="Chromosome"/>
</dbReference>
<comment type="similarity">
    <text evidence="2">Belongs to the acyltransferase 3 family.</text>
</comment>
<dbReference type="GO" id="GO:0016020">
    <property type="term" value="C:membrane"/>
    <property type="evidence" value="ECO:0007669"/>
    <property type="project" value="TreeGrafter"/>
</dbReference>
<sequence length="382" mass="43909">MRKRISELDSLRGLAALTVLFGHILNTFPPLPKVLLYSPFRIFWAGHEAVILFFMLSGFVLTLPFLKTEKVNYRLYLVKRILRIYVPYVIAIFVSLFIMKVFKRGTQADIRWIQNFWQKEFSFSDLINHLLLISDFNTDAVDPVIWSLVHEMRISIIFPFVVLLVLKSRWYQSILLAILLSTTGALISFSGLDVSQGYLTSYAHTIHYTAFFIVGSLLAINKEFIVEIFNRFDLKIQILILVLGICIYSLQIGLGYFLRIETGLFFREWFIVVGAGLLIVVSISAKWASVFLSKNPIKFLGEISYSLYLYHLPILIATLYALHDFIPQPIIYIISLPVIFGISTLSFKIVEKSSIRYGQALSKKWNKKKDNTTKPIKGSVNH</sequence>
<keyword evidence="5" id="KW-0012">Acyltransferase</keyword>